<name>A0A5P9QDE2_9MICO</name>
<evidence type="ECO:0000256" key="3">
    <source>
        <dbReference type="ARBA" id="ARBA00022679"/>
    </source>
</evidence>
<dbReference type="Proteomes" id="UP000326702">
    <property type="component" value="Chromosome"/>
</dbReference>
<evidence type="ECO:0000256" key="8">
    <source>
        <dbReference type="SAM" id="MobiDB-lite"/>
    </source>
</evidence>
<dbReference type="Pfam" id="PF09594">
    <property type="entry name" value="GT87"/>
    <property type="match status" value="1"/>
</dbReference>
<organism evidence="10 11">
    <name type="scientific">Luteimicrobium xylanilyticum</name>
    <dbReference type="NCBI Taxonomy" id="1133546"/>
    <lineage>
        <taxon>Bacteria</taxon>
        <taxon>Bacillati</taxon>
        <taxon>Actinomycetota</taxon>
        <taxon>Actinomycetes</taxon>
        <taxon>Micrococcales</taxon>
        <taxon>Luteimicrobium</taxon>
    </lineage>
</organism>
<comment type="similarity">
    <text evidence="7">Belongs to the glycosyltransferase 87 family.</text>
</comment>
<dbReference type="AlphaFoldDB" id="A0A5P9QDE2"/>
<feature type="transmembrane region" description="Helical" evidence="9">
    <location>
        <begin position="254"/>
        <end position="274"/>
    </location>
</feature>
<feature type="transmembrane region" description="Helical" evidence="9">
    <location>
        <begin position="47"/>
        <end position="70"/>
    </location>
</feature>
<evidence type="ECO:0000256" key="2">
    <source>
        <dbReference type="ARBA" id="ARBA00022475"/>
    </source>
</evidence>
<proteinExistence type="inferred from homology"/>
<protein>
    <recommendedName>
        <fullName evidence="12">DUF2029 domain-containing protein</fullName>
    </recommendedName>
</protein>
<keyword evidence="6 9" id="KW-0472">Membrane</keyword>
<evidence type="ECO:0000256" key="9">
    <source>
        <dbReference type="SAM" id="Phobius"/>
    </source>
</evidence>
<evidence type="ECO:0000313" key="10">
    <source>
        <dbReference type="EMBL" id="QFU99266.1"/>
    </source>
</evidence>
<feature type="transmembrane region" description="Helical" evidence="9">
    <location>
        <begin position="226"/>
        <end position="247"/>
    </location>
</feature>
<sequence>MGDDLGFYLDAAGRVRAGEDLYSSAFYVYSPLVAWILSPFTQSSHVLAWWTCTSIVACLVAAAATVAVCWRALRPWQRPTLALIAGVTILLDRGVAMDLAEGQTDTIVLAITAIALLLATLQMPRWAGGALAGAAIIKTWPALFVLWFLRQGAPQRKRAILAWFGTGLGFVLLTMIVSKPGIVERWISRTIAMSDQDFAVWSAWGVGHELLTPRGNFVPLANSPTAATLVDLLLGGIVLGLLGVTLVRPGDPAFALWNVVAASVLLIPVAHQQYHLLLTPLVWLWFARALQGVNPWRSVPVAVLMAFRWAAPMLLDPVPIDDRWKYLAIMLASIATLAASVLVNARSRNVTTSLARGDTRSSLSAAAHKQGHGGPHQASGDASS</sequence>
<evidence type="ECO:0000256" key="4">
    <source>
        <dbReference type="ARBA" id="ARBA00022692"/>
    </source>
</evidence>
<keyword evidence="11" id="KW-1185">Reference proteome</keyword>
<gene>
    <name evidence="10" type="ORF">KDY119_02793</name>
</gene>
<dbReference type="KEGG" id="lxl:KDY119_02793"/>
<evidence type="ECO:0000256" key="1">
    <source>
        <dbReference type="ARBA" id="ARBA00004651"/>
    </source>
</evidence>
<comment type="subcellular location">
    <subcellularLocation>
        <location evidence="1">Cell membrane</location>
        <topology evidence="1">Multi-pass membrane protein</topology>
    </subcellularLocation>
</comment>
<dbReference type="EMBL" id="CP045529">
    <property type="protein sequence ID" value="QFU99266.1"/>
    <property type="molecule type" value="Genomic_DNA"/>
</dbReference>
<dbReference type="InterPro" id="IPR018584">
    <property type="entry name" value="GT87"/>
</dbReference>
<keyword evidence="3" id="KW-0808">Transferase</keyword>
<evidence type="ECO:0008006" key="12">
    <source>
        <dbReference type="Google" id="ProtNLM"/>
    </source>
</evidence>
<evidence type="ECO:0000256" key="7">
    <source>
        <dbReference type="ARBA" id="ARBA00024033"/>
    </source>
</evidence>
<evidence type="ECO:0000313" key="11">
    <source>
        <dbReference type="Proteomes" id="UP000326702"/>
    </source>
</evidence>
<feature type="transmembrane region" description="Helical" evidence="9">
    <location>
        <begin position="129"/>
        <end position="149"/>
    </location>
</feature>
<dbReference type="GO" id="GO:0005886">
    <property type="term" value="C:plasma membrane"/>
    <property type="evidence" value="ECO:0007669"/>
    <property type="project" value="UniProtKB-SubCell"/>
</dbReference>
<evidence type="ECO:0000256" key="6">
    <source>
        <dbReference type="ARBA" id="ARBA00023136"/>
    </source>
</evidence>
<feature type="region of interest" description="Disordered" evidence="8">
    <location>
        <begin position="354"/>
        <end position="384"/>
    </location>
</feature>
<keyword evidence="2" id="KW-1003">Cell membrane</keyword>
<feature type="transmembrane region" description="Helical" evidence="9">
    <location>
        <begin position="161"/>
        <end position="178"/>
    </location>
</feature>
<keyword evidence="5 9" id="KW-1133">Transmembrane helix</keyword>
<feature type="compositionally biased region" description="Polar residues" evidence="8">
    <location>
        <begin position="354"/>
        <end position="364"/>
    </location>
</feature>
<keyword evidence="4 9" id="KW-0812">Transmembrane</keyword>
<evidence type="ECO:0000256" key="5">
    <source>
        <dbReference type="ARBA" id="ARBA00022989"/>
    </source>
</evidence>
<accession>A0A5P9QDE2</accession>
<dbReference type="GO" id="GO:0016758">
    <property type="term" value="F:hexosyltransferase activity"/>
    <property type="evidence" value="ECO:0007669"/>
    <property type="project" value="InterPro"/>
</dbReference>
<feature type="transmembrane region" description="Helical" evidence="9">
    <location>
        <begin position="106"/>
        <end position="123"/>
    </location>
</feature>
<reference evidence="10 11" key="1">
    <citation type="submission" date="2019-10" db="EMBL/GenBank/DDBJ databases">
        <title>Genome sequence of Luteimicrobium xylanilyticum HY-24.</title>
        <authorList>
            <person name="Kim D.Y."/>
            <person name="Park H.-Y."/>
        </authorList>
    </citation>
    <scope>NUCLEOTIDE SEQUENCE [LARGE SCALE GENOMIC DNA]</scope>
    <source>
        <strain evidence="10 11">HY-24</strain>
    </source>
</reference>
<feature type="transmembrane region" description="Helical" evidence="9">
    <location>
        <begin position="327"/>
        <end position="345"/>
    </location>
</feature>